<gene>
    <name evidence="2" type="ORF">ES711_02705</name>
</gene>
<comment type="caution">
    <text evidence="2">The sequence shown here is derived from an EMBL/GenBank/DDBJ whole genome shotgun (WGS) entry which is preliminary data.</text>
</comment>
<proteinExistence type="predicted"/>
<accession>A0A5C7AR32</accession>
<dbReference type="EMBL" id="VORX01000001">
    <property type="protein sequence ID" value="TXE10831.1"/>
    <property type="molecule type" value="Genomic_DNA"/>
</dbReference>
<evidence type="ECO:0000313" key="2">
    <source>
        <dbReference type="EMBL" id="TXE10831.1"/>
    </source>
</evidence>
<evidence type="ECO:0000256" key="1">
    <source>
        <dbReference type="SAM" id="MobiDB-lite"/>
    </source>
</evidence>
<reference evidence="2 3" key="1">
    <citation type="submission" date="2019-08" db="EMBL/GenBank/DDBJ databases">
        <title>Genome sequence of Gelidibacter salicanalis IC162T.</title>
        <authorList>
            <person name="Bowman J.P."/>
        </authorList>
    </citation>
    <scope>NUCLEOTIDE SEQUENCE [LARGE SCALE GENOMIC DNA]</scope>
    <source>
        <strain evidence="2 3">IC162</strain>
    </source>
</reference>
<organism evidence="2 3">
    <name type="scientific">Gelidibacter salicanalis</name>
    <dbReference type="NCBI Taxonomy" id="291193"/>
    <lineage>
        <taxon>Bacteria</taxon>
        <taxon>Pseudomonadati</taxon>
        <taxon>Bacteroidota</taxon>
        <taxon>Flavobacteriia</taxon>
        <taxon>Flavobacteriales</taxon>
        <taxon>Flavobacteriaceae</taxon>
        <taxon>Gelidibacter</taxon>
    </lineage>
</organism>
<keyword evidence="3" id="KW-1185">Reference proteome</keyword>
<dbReference type="OrthoDB" id="1440507at2"/>
<evidence type="ECO:0000313" key="3">
    <source>
        <dbReference type="Proteomes" id="UP000321734"/>
    </source>
</evidence>
<dbReference type="Proteomes" id="UP000321734">
    <property type="component" value="Unassembled WGS sequence"/>
</dbReference>
<sequence>MKNLLLLIIGILIGALVSYVYLSKPDTDLTINAPKGLISPEQAKILDAAYNTRYKLISDSIVNRKGGDNRSSWYGLDQVRTYLNYAENQAKEQGHTMDGIRIYLGAHPDLNGEAGYTTMFFVPTGISHKSKAAMFNFSIADGSGDLPDGEGLDMGGNGNPPSANYPQ</sequence>
<dbReference type="RefSeq" id="WP_146889559.1">
    <property type="nucleotide sequence ID" value="NZ_VORX01000001.1"/>
</dbReference>
<dbReference type="AlphaFoldDB" id="A0A5C7AR32"/>
<name>A0A5C7AR32_9FLAO</name>
<protein>
    <submittedName>
        <fullName evidence="2">Uncharacterized protein</fullName>
    </submittedName>
</protein>
<feature type="region of interest" description="Disordered" evidence="1">
    <location>
        <begin position="146"/>
        <end position="167"/>
    </location>
</feature>